<dbReference type="GeneID" id="72186459"/>
<proteinExistence type="predicted"/>
<dbReference type="PANTHER" id="PTHR34227:SF1">
    <property type="entry name" value="DIMETHYL SULFOXIDE REDUCTASE CHAPERONE-RELATED"/>
    <property type="match status" value="1"/>
</dbReference>
<name>A0A8U0HSC8_9EURY</name>
<dbReference type="Gene3D" id="1.10.3480.10">
    <property type="entry name" value="TorD-like"/>
    <property type="match status" value="1"/>
</dbReference>
<dbReference type="KEGG" id="halx:M0R89_14630"/>
<dbReference type="InterPro" id="IPR036411">
    <property type="entry name" value="TorD-like_sf"/>
</dbReference>
<keyword evidence="3" id="KW-1185">Reference proteome</keyword>
<sequence length="208" mass="23523">MDETELYAARIEIIDYAIDTFWDAPRESFVANLLEGDVRIPGDEVNPALDEGFAELERFVDANEGREVGAVRDELATEYTRVFVGPRPPVLAHETYYREDADFLGEGLAEVSASYAAAGWSPPEEYPEEDDHLAVELAFLRYLVDRQRRGDEETFGFERVFLDEHLLQWVEAFADDVLAETDEPLYRAGAKVAAGFAEFEDELVAQMV</sequence>
<dbReference type="InterPro" id="IPR020945">
    <property type="entry name" value="DMSO/NO3_reduct_chaperone"/>
</dbReference>
<accession>A0A8U0HSC8</accession>
<reference evidence="2 3" key="1">
    <citation type="submission" date="2022-04" db="EMBL/GenBank/DDBJ databases">
        <title>Diverse halophilic archaea isolated from saline environments.</title>
        <authorList>
            <person name="Cui H.-L."/>
        </authorList>
    </citation>
    <scope>NUCLEOTIDE SEQUENCE [LARGE SCALE GENOMIC DNA]</scope>
    <source>
        <strain evidence="2 3">XZYJT49</strain>
    </source>
</reference>
<evidence type="ECO:0000256" key="1">
    <source>
        <dbReference type="ARBA" id="ARBA00023186"/>
    </source>
</evidence>
<dbReference type="SUPFAM" id="SSF89155">
    <property type="entry name" value="TorD-like"/>
    <property type="match status" value="1"/>
</dbReference>
<dbReference type="Pfam" id="PF02613">
    <property type="entry name" value="Nitrate_red_del"/>
    <property type="match status" value="1"/>
</dbReference>
<evidence type="ECO:0000313" key="2">
    <source>
        <dbReference type="EMBL" id="UPV73769.1"/>
    </source>
</evidence>
<protein>
    <submittedName>
        <fullName evidence="2">Molecular chaperone TorD family protein</fullName>
    </submittedName>
</protein>
<dbReference type="RefSeq" id="WP_248649821.1">
    <property type="nucleotide sequence ID" value="NZ_CP096659.1"/>
</dbReference>
<dbReference type="AlphaFoldDB" id="A0A8U0HSC8"/>
<dbReference type="InterPro" id="IPR050289">
    <property type="entry name" value="TorD/DmsD_chaperones"/>
</dbReference>
<gene>
    <name evidence="2" type="ORF">M0R89_14630</name>
</gene>
<keyword evidence="1" id="KW-0143">Chaperone</keyword>
<dbReference type="PANTHER" id="PTHR34227">
    <property type="entry name" value="CHAPERONE PROTEIN YCDY"/>
    <property type="match status" value="1"/>
</dbReference>
<organism evidence="2 3">
    <name type="scientific">Halorussus limi</name>
    <dbReference type="NCBI Taxonomy" id="2938695"/>
    <lineage>
        <taxon>Archaea</taxon>
        <taxon>Methanobacteriati</taxon>
        <taxon>Methanobacteriota</taxon>
        <taxon>Stenosarchaea group</taxon>
        <taxon>Halobacteria</taxon>
        <taxon>Halobacteriales</taxon>
        <taxon>Haladaptataceae</taxon>
        <taxon>Halorussus</taxon>
    </lineage>
</organism>
<dbReference type="EMBL" id="CP096659">
    <property type="protein sequence ID" value="UPV73769.1"/>
    <property type="molecule type" value="Genomic_DNA"/>
</dbReference>
<dbReference type="Proteomes" id="UP000830729">
    <property type="component" value="Chromosome"/>
</dbReference>
<evidence type="ECO:0000313" key="3">
    <source>
        <dbReference type="Proteomes" id="UP000830729"/>
    </source>
</evidence>